<evidence type="ECO:0000256" key="7">
    <source>
        <dbReference type="ARBA" id="ARBA00022755"/>
    </source>
</evidence>
<dbReference type="InterPro" id="IPR011761">
    <property type="entry name" value="ATP-grasp"/>
</dbReference>
<dbReference type="PANTHER" id="PTHR43472:SF1">
    <property type="entry name" value="PHOSPHORIBOSYLAMINE--GLYCINE LIGASE, CHLOROPLASTIC"/>
    <property type="match status" value="1"/>
</dbReference>
<evidence type="ECO:0000256" key="2">
    <source>
        <dbReference type="ARBA" id="ARBA00001946"/>
    </source>
</evidence>
<dbReference type="PANTHER" id="PTHR43472">
    <property type="entry name" value="PHOSPHORIBOSYLAMINE--GLYCINE LIGASE"/>
    <property type="match status" value="1"/>
</dbReference>
<dbReference type="PROSITE" id="PS00184">
    <property type="entry name" value="GARS"/>
    <property type="match status" value="1"/>
</dbReference>
<evidence type="ECO:0000256" key="5">
    <source>
        <dbReference type="ARBA" id="ARBA00022598"/>
    </source>
</evidence>
<name>A0AA97FEW1_9EURY</name>
<keyword evidence="5 14" id="KW-0436">Ligase</keyword>
<evidence type="ECO:0000256" key="8">
    <source>
        <dbReference type="ARBA" id="ARBA00022840"/>
    </source>
</evidence>
<dbReference type="SMART" id="SM01209">
    <property type="entry name" value="GARS_A"/>
    <property type="match status" value="1"/>
</dbReference>
<dbReference type="InterPro" id="IPR020561">
    <property type="entry name" value="PRibGlycinamid_synth_ATP-grasp"/>
</dbReference>
<dbReference type="Pfam" id="PF02844">
    <property type="entry name" value="GARS_N"/>
    <property type="match status" value="1"/>
</dbReference>
<dbReference type="GO" id="GO:0004637">
    <property type="term" value="F:phosphoribosylamine-glycine ligase activity"/>
    <property type="evidence" value="ECO:0007669"/>
    <property type="project" value="UniProtKB-UniRule"/>
</dbReference>
<dbReference type="Gene3D" id="3.90.600.10">
    <property type="entry name" value="Phosphoribosylglycinamide synthetase, C-terminal domain"/>
    <property type="match status" value="1"/>
</dbReference>
<dbReference type="GO" id="GO:0046872">
    <property type="term" value="F:metal ion binding"/>
    <property type="evidence" value="ECO:0007669"/>
    <property type="project" value="InterPro"/>
</dbReference>
<dbReference type="Pfam" id="PF02843">
    <property type="entry name" value="GARS_C"/>
    <property type="match status" value="1"/>
</dbReference>
<dbReference type="HAMAP" id="MF_00138">
    <property type="entry name" value="GARS"/>
    <property type="match status" value="1"/>
</dbReference>
<keyword evidence="10" id="KW-0464">Manganese</keyword>
<dbReference type="SUPFAM" id="SSF52440">
    <property type="entry name" value="PreATP-grasp domain"/>
    <property type="match status" value="1"/>
</dbReference>
<keyword evidence="9" id="KW-0460">Magnesium</keyword>
<comment type="cofactor">
    <cofactor evidence="2">
        <name>Mg(2+)</name>
        <dbReference type="ChEBI" id="CHEBI:18420"/>
    </cofactor>
</comment>
<dbReference type="KEGG" id="mefw:F1737_05285"/>
<dbReference type="Gene3D" id="3.40.50.20">
    <property type="match status" value="1"/>
</dbReference>
<dbReference type="Proteomes" id="UP001301797">
    <property type="component" value="Chromosome"/>
</dbReference>
<dbReference type="InterPro" id="IPR020562">
    <property type="entry name" value="PRibGlycinamide_synth_N"/>
</dbReference>
<dbReference type="AlphaFoldDB" id="A0AA97FEW1"/>
<evidence type="ECO:0000313" key="17">
    <source>
        <dbReference type="EMBL" id="WOF16161.1"/>
    </source>
</evidence>
<evidence type="ECO:0000259" key="16">
    <source>
        <dbReference type="PROSITE" id="PS50975"/>
    </source>
</evidence>
<dbReference type="GO" id="GO:0009113">
    <property type="term" value="P:purine nucleobase biosynthetic process"/>
    <property type="evidence" value="ECO:0007669"/>
    <property type="project" value="InterPro"/>
</dbReference>
<dbReference type="SUPFAM" id="SSF56059">
    <property type="entry name" value="Glutathione synthetase ATP-binding domain-like"/>
    <property type="match status" value="1"/>
</dbReference>
<comment type="catalytic activity">
    <reaction evidence="14">
        <text>5-phospho-beta-D-ribosylamine + glycine + ATP = N(1)-(5-phospho-beta-D-ribosyl)glycinamide + ADP + phosphate + H(+)</text>
        <dbReference type="Rhea" id="RHEA:17453"/>
        <dbReference type="ChEBI" id="CHEBI:15378"/>
        <dbReference type="ChEBI" id="CHEBI:30616"/>
        <dbReference type="ChEBI" id="CHEBI:43474"/>
        <dbReference type="ChEBI" id="CHEBI:57305"/>
        <dbReference type="ChEBI" id="CHEBI:58681"/>
        <dbReference type="ChEBI" id="CHEBI:143788"/>
        <dbReference type="ChEBI" id="CHEBI:456216"/>
        <dbReference type="EC" id="6.3.4.13"/>
    </reaction>
</comment>
<sequence length="430" mass="47114">MVMKVLVVGGGGREHAIAKTLSKNDNCEIYAVMAKRNPGIARLAKEYLIAKETEVETVAGFAENFGIEYAVIGPEAPLEAGIVDYLENHGIACVGPSRAAARLETDKAFCREMMEKYGVSGCPKYRVFHEAEEACKYIEDFKGDLAIKPIGLTGGKGVKIMGEHFGKEGAIEYIKEIGGEVVLEERLIGEEFTLMAFVDGTHVVPMPLVQDHKRAFEGDVGPNTGGMGSYSMPDHMFPFVTKADYDKALAIMEDVVAFMSSSGTVYRGMLYGQFMNTAEGPKVIEFNARFGDPEAMNLLTLLSSDFCNIVEKIVKGTLSPSDVVFEKKSTVCKYIVPKGYPDSPIPGDIIELGDIGDAHVYYANVTEENNVLYTQTSRTLAFVGMADTLEEAEKIAEKAASSVKGSVRYRRDIGTNEVLQKRIDHMKEIR</sequence>
<dbReference type="EMBL" id="CP043875">
    <property type="protein sequence ID" value="WOF16161.1"/>
    <property type="molecule type" value="Genomic_DNA"/>
</dbReference>
<evidence type="ECO:0000256" key="1">
    <source>
        <dbReference type="ARBA" id="ARBA00001936"/>
    </source>
</evidence>
<keyword evidence="8 15" id="KW-0067">ATP-binding</keyword>
<keyword evidence="7 14" id="KW-0658">Purine biosynthesis</keyword>
<evidence type="ECO:0000256" key="4">
    <source>
        <dbReference type="ARBA" id="ARBA00013255"/>
    </source>
</evidence>
<comment type="pathway">
    <text evidence="3 14">Purine metabolism; IMP biosynthesis via de novo pathway; N(1)-(5-phospho-D-ribosyl)glycinamide from 5-phospho-alpha-D-ribose 1-diphosphate: step 2/2.</text>
</comment>
<dbReference type="GO" id="GO:0006189">
    <property type="term" value="P:'de novo' IMP biosynthetic process"/>
    <property type="evidence" value="ECO:0007669"/>
    <property type="project" value="UniProtKB-UniRule"/>
</dbReference>
<proteinExistence type="inferred from homology"/>
<evidence type="ECO:0000256" key="12">
    <source>
        <dbReference type="ARBA" id="ARBA00042242"/>
    </source>
</evidence>
<dbReference type="GeneID" id="85229569"/>
<dbReference type="PROSITE" id="PS50975">
    <property type="entry name" value="ATP_GRASP"/>
    <property type="match status" value="1"/>
</dbReference>
<accession>A0AA97FEW1</accession>
<protein>
    <recommendedName>
        <fullName evidence="4 14">Phosphoribosylamine--glycine ligase</fullName>
        <ecNumber evidence="4 14">6.3.4.13</ecNumber>
    </recommendedName>
    <alternativeName>
        <fullName evidence="14">GARS</fullName>
    </alternativeName>
    <alternativeName>
        <fullName evidence="12 14">Glycinamide ribonucleotide synthetase</fullName>
    </alternativeName>
    <alternativeName>
        <fullName evidence="13 14">Phosphoribosylglycinamide synthetase</fullName>
    </alternativeName>
</protein>
<dbReference type="SMART" id="SM01210">
    <property type="entry name" value="GARS_C"/>
    <property type="match status" value="1"/>
</dbReference>
<dbReference type="InterPro" id="IPR020560">
    <property type="entry name" value="PRibGlycinamide_synth_C-dom"/>
</dbReference>
<dbReference type="InterPro" id="IPR011054">
    <property type="entry name" value="Rudment_hybrid_motif"/>
</dbReference>
<feature type="domain" description="ATP-grasp" evidence="16">
    <location>
        <begin position="111"/>
        <end position="315"/>
    </location>
</feature>
<gene>
    <name evidence="14 17" type="primary">purD</name>
    <name evidence="17" type="ORF">F1737_05285</name>
</gene>
<keyword evidence="18" id="KW-1185">Reference proteome</keyword>
<dbReference type="Gene3D" id="3.30.1490.20">
    <property type="entry name" value="ATP-grasp fold, A domain"/>
    <property type="match status" value="1"/>
</dbReference>
<dbReference type="InterPro" id="IPR037123">
    <property type="entry name" value="PRibGlycinamide_synth_C_sf"/>
</dbReference>
<dbReference type="InterPro" id="IPR020559">
    <property type="entry name" value="PRibGlycinamide_synth_CS"/>
</dbReference>
<evidence type="ECO:0000256" key="11">
    <source>
        <dbReference type="ARBA" id="ARBA00038345"/>
    </source>
</evidence>
<evidence type="ECO:0000256" key="14">
    <source>
        <dbReference type="HAMAP-Rule" id="MF_00138"/>
    </source>
</evidence>
<evidence type="ECO:0000256" key="15">
    <source>
        <dbReference type="PROSITE-ProRule" id="PRU00409"/>
    </source>
</evidence>
<dbReference type="Pfam" id="PF01071">
    <property type="entry name" value="GARS_A"/>
    <property type="match status" value="1"/>
</dbReference>
<dbReference type="InterPro" id="IPR013815">
    <property type="entry name" value="ATP_grasp_subdomain_1"/>
</dbReference>
<evidence type="ECO:0000256" key="3">
    <source>
        <dbReference type="ARBA" id="ARBA00005174"/>
    </source>
</evidence>
<evidence type="ECO:0000313" key="18">
    <source>
        <dbReference type="Proteomes" id="UP001301797"/>
    </source>
</evidence>
<dbReference type="InterPro" id="IPR000115">
    <property type="entry name" value="PRibGlycinamide_synth"/>
</dbReference>
<keyword evidence="6 15" id="KW-0547">Nucleotide-binding</keyword>
<evidence type="ECO:0000256" key="6">
    <source>
        <dbReference type="ARBA" id="ARBA00022741"/>
    </source>
</evidence>
<evidence type="ECO:0000256" key="13">
    <source>
        <dbReference type="ARBA" id="ARBA00042864"/>
    </source>
</evidence>
<evidence type="ECO:0000256" key="10">
    <source>
        <dbReference type="ARBA" id="ARBA00023211"/>
    </source>
</evidence>
<dbReference type="SUPFAM" id="SSF51246">
    <property type="entry name" value="Rudiment single hybrid motif"/>
    <property type="match status" value="1"/>
</dbReference>
<organism evidence="17 18">
    <name type="scientific">Methanochimaera problematica</name>
    <dbReference type="NCBI Taxonomy" id="2609417"/>
    <lineage>
        <taxon>Archaea</taxon>
        <taxon>Methanobacteriati</taxon>
        <taxon>Methanobacteriota</taxon>
        <taxon>Stenosarchaea group</taxon>
        <taxon>Methanomicrobia</taxon>
        <taxon>Methanomicrobiales</taxon>
        <taxon>Methanomicrobiaceae</taxon>
        <taxon>Methanochimaera</taxon>
    </lineage>
</organism>
<dbReference type="RefSeq" id="WP_317137740.1">
    <property type="nucleotide sequence ID" value="NZ_CP043875.1"/>
</dbReference>
<dbReference type="EC" id="6.3.4.13" evidence="4 14"/>
<dbReference type="InterPro" id="IPR016185">
    <property type="entry name" value="PreATP-grasp_dom_sf"/>
</dbReference>
<dbReference type="Gene3D" id="3.30.470.20">
    <property type="entry name" value="ATP-grasp fold, B domain"/>
    <property type="match status" value="1"/>
</dbReference>
<reference evidence="17 18" key="1">
    <citation type="submission" date="2019-09" db="EMBL/GenBank/DDBJ databases">
        <title>The complete genome of Methanoplanus sp. FWC-SCC4.</title>
        <authorList>
            <person name="Chen S.-C."/>
            <person name="Zhou Y.-Z."/>
            <person name="Lai M.-C."/>
        </authorList>
    </citation>
    <scope>NUCLEOTIDE SEQUENCE [LARGE SCALE GENOMIC DNA]</scope>
    <source>
        <strain evidence="17 18">FWC-SCC4</strain>
    </source>
</reference>
<dbReference type="NCBIfam" id="TIGR00877">
    <property type="entry name" value="purD"/>
    <property type="match status" value="1"/>
</dbReference>
<dbReference type="GO" id="GO:0005524">
    <property type="term" value="F:ATP binding"/>
    <property type="evidence" value="ECO:0007669"/>
    <property type="project" value="UniProtKB-UniRule"/>
</dbReference>
<comment type="similarity">
    <text evidence="11 14">Belongs to the GARS family.</text>
</comment>
<evidence type="ECO:0000256" key="9">
    <source>
        <dbReference type="ARBA" id="ARBA00022842"/>
    </source>
</evidence>
<comment type="cofactor">
    <cofactor evidence="1">
        <name>Mn(2+)</name>
        <dbReference type="ChEBI" id="CHEBI:29035"/>
    </cofactor>
</comment>